<feature type="transmembrane region" description="Helical" evidence="1">
    <location>
        <begin position="12"/>
        <end position="33"/>
    </location>
</feature>
<dbReference type="EMBL" id="DTMM01000092">
    <property type="protein sequence ID" value="HFT93259.1"/>
    <property type="molecule type" value="Genomic_DNA"/>
</dbReference>
<dbReference type="NCBIfam" id="TIGR04409">
    <property type="entry name" value="LptC_YrbK"/>
    <property type="match status" value="1"/>
</dbReference>
<evidence type="ECO:0000256" key="1">
    <source>
        <dbReference type="SAM" id="Phobius"/>
    </source>
</evidence>
<keyword evidence="1" id="KW-0812">Transmembrane</keyword>
<keyword evidence="1" id="KW-1133">Transmembrane helix</keyword>
<dbReference type="GO" id="GO:0005886">
    <property type="term" value="C:plasma membrane"/>
    <property type="evidence" value="ECO:0007669"/>
    <property type="project" value="InterPro"/>
</dbReference>
<dbReference type="GO" id="GO:0015221">
    <property type="term" value="F:lipopolysaccharide transmembrane transporter activity"/>
    <property type="evidence" value="ECO:0007669"/>
    <property type="project" value="InterPro"/>
</dbReference>
<protein>
    <submittedName>
        <fullName evidence="2">LPS export ABC transporter periplasmic protein LptC</fullName>
    </submittedName>
</protein>
<keyword evidence="1" id="KW-0472">Membrane</keyword>
<dbReference type="Pfam" id="PF06835">
    <property type="entry name" value="LptC"/>
    <property type="match status" value="1"/>
</dbReference>
<dbReference type="InterPro" id="IPR010664">
    <property type="entry name" value="LipoPS_assembly_LptC-rel"/>
</dbReference>
<dbReference type="InterPro" id="IPR026265">
    <property type="entry name" value="LptC"/>
</dbReference>
<organism evidence="2">
    <name type="scientific">Leptospirillum ferriphilum</name>
    <dbReference type="NCBI Taxonomy" id="178606"/>
    <lineage>
        <taxon>Bacteria</taxon>
        <taxon>Pseudomonadati</taxon>
        <taxon>Nitrospirota</taxon>
        <taxon>Nitrospiria</taxon>
        <taxon>Nitrospirales</taxon>
        <taxon>Nitrospiraceae</taxon>
        <taxon>Leptospirillum</taxon>
    </lineage>
</organism>
<reference evidence="2" key="1">
    <citation type="journal article" date="2020" name="mSystems">
        <title>Genome- and Community-Level Interaction Insights into Carbon Utilization and Element Cycling Functions of Hydrothermarchaeota in Hydrothermal Sediment.</title>
        <authorList>
            <person name="Zhou Z."/>
            <person name="Liu Y."/>
            <person name="Xu W."/>
            <person name="Pan J."/>
            <person name="Luo Z.H."/>
            <person name="Li M."/>
        </authorList>
    </citation>
    <scope>NUCLEOTIDE SEQUENCE [LARGE SCALE GENOMIC DNA]</scope>
    <source>
        <strain evidence="2">SpSt-902</strain>
    </source>
</reference>
<comment type="caution">
    <text evidence="2">The sequence shown here is derived from an EMBL/GenBank/DDBJ whole genome shotgun (WGS) entry which is preliminary data.</text>
</comment>
<dbReference type="AlphaFoldDB" id="A0A7C3LT86"/>
<name>A0A7C3LT86_9BACT</name>
<sequence>MGLRERFFRSRFLVLGISAIPIILTLVYMGFIAHRHLQQKGKVPVDSHPLPAAEILIRNFHYSRTVDGKTKWFVDASRASLGKDQSRTKIWNLKARIHVRRDLLLVVTGEKGVIDQISHRFYVEKVTHPVSARFSNGLTVVSSHLNYLDRHDEIRTEGHVIILGPNMIIQGEGLHSVPRNQTFRIDQNVRAVFAG</sequence>
<proteinExistence type="predicted"/>
<accession>A0A7C3LT86</accession>
<evidence type="ECO:0000313" key="2">
    <source>
        <dbReference type="EMBL" id="HFT93259.1"/>
    </source>
</evidence>
<gene>
    <name evidence="2" type="primary">lptC</name>
    <name evidence="2" type="ORF">ENX03_04850</name>
</gene>
<dbReference type="Gene3D" id="2.60.450.10">
    <property type="entry name" value="Lipopolysaccharide (LPS) transport protein A like domain"/>
    <property type="match status" value="1"/>
</dbReference>